<dbReference type="RefSeq" id="XP_033454700.1">
    <property type="nucleotide sequence ID" value="XM_033594830.1"/>
</dbReference>
<name>A0A6A5S2V2_9PLEO</name>
<evidence type="ECO:0000313" key="2">
    <source>
        <dbReference type="Proteomes" id="UP000800082"/>
    </source>
</evidence>
<evidence type="ECO:0000313" key="1">
    <source>
        <dbReference type="EMBL" id="KAF1934452.1"/>
    </source>
</evidence>
<evidence type="ECO:0008006" key="3">
    <source>
        <dbReference type="Google" id="ProtNLM"/>
    </source>
</evidence>
<protein>
    <recommendedName>
        <fullName evidence="3">HTH psq-type domain-containing protein</fullName>
    </recommendedName>
</protein>
<proteinExistence type="predicted"/>
<dbReference type="OrthoDB" id="3942738at2759"/>
<feature type="non-terminal residue" evidence="1">
    <location>
        <position position="1"/>
    </location>
</feature>
<dbReference type="GeneID" id="54352498"/>
<keyword evidence="2" id="KW-1185">Reference proteome</keyword>
<sequence>IDPIQEAIKYIKSRKAGDKFLYCQVAKAFGVDQTTLSRRHKGAQGSKDTQAAKD</sequence>
<reference evidence="1" key="1">
    <citation type="journal article" date="2020" name="Stud. Mycol.">
        <title>101 Dothideomycetes genomes: a test case for predicting lifestyles and emergence of pathogens.</title>
        <authorList>
            <person name="Haridas S."/>
            <person name="Albert R."/>
            <person name="Binder M."/>
            <person name="Bloem J."/>
            <person name="Labutti K."/>
            <person name="Salamov A."/>
            <person name="Andreopoulos B."/>
            <person name="Baker S."/>
            <person name="Barry K."/>
            <person name="Bills G."/>
            <person name="Bluhm B."/>
            <person name="Cannon C."/>
            <person name="Castanera R."/>
            <person name="Culley D."/>
            <person name="Daum C."/>
            <person name="Ezra D."/>
            <person name="Gonzalez J."/>
            <person name="Henrissat B."/>
            <person name="Kuo A."/>
            <person name="Liang C."/>
            <person name="Lipzen A."/>
            <person name="Lutzoni F."/>
            <person name="Magnuson J."/>
            <person name="Mondo S."/>
            <person name="Nolan M."/>
            <person name="Ohm R."/>
            <person name="Pangilinan J."/>
            <person name="Park H.-J."/>
            <person name="Ramirez L."/>
            <person name="Alfaro M."/>
            <person name="Sun H."/>
            <person name="Tritt A."/>
            <person name="Yoshinaga Y."/>
            <person name="Zwiers L.-H."/>
            <person name="Turgeon B."/>
            <person name="Goodwin S."/>
            <person name="Spatafora J."/>
            <person name="Crous P."/>
            <person name="Grigoriev I."/>
        </authorList>
    </citation>
    <scope>NUCLEOTIDE SEQUENCE</scope>
    <source>
        <strain evidence="1">CBS 183.55</strain>
    </source>
</reference>
<dbReference type="AlphaFoldDB" id="A0A6A5S2V2"/>
<accession>A0A6A5S2V2</accession>
<dbReference type="EMBL" id="ML978956">
    <property type="protein sequence ID" value="KAF1934452.1"/>
    <property type="molecule type" value="Genomic_DNA"/>
</dbReference>
<dbReference type="Proteomes" id="UP000800082">
    <property type="component" value="Unassembled WGS sequence"/>
</dbReference>
<organism evidence="1 2">
    <name type="scientific">Didymella exigua CBS 183.55</name>
    <dbReference type="NCBI Taxonomy" id="1150837"/>
    <lineage>
        <taxon>Eukaryota</taxon>
        <taxon>Fungi</taxon>
        <taxon>Dikarya</taxon>
        <taxon>Ascomycota</taxon>
        <taxon>Pezizomycotina</taxon>
        <taxon>Dothideomycetes</taxon>
        <taxon>Pleosporomycetidae</taxon>
        <taxon>Pleosporales</taxon>
        <taxon>Pleosporineae</taxon>
        <taxon>Didymellaceae</taxon>
        <taxon>Didymella</taxon>
    </lineage>
</organism>
<gene>
    <name evidence="1" type="ORF">M421DRAFT_50433</name>
</gene>